<comment type="similarity">
    <text evidence="2">Belongs to the RmuC family.</text>
</comment>
<dbReference type="InterPro" id="IPR003798">
    <property type="entry name" value="DNA_recombination_RmuC"/>
</dbReference>
<gene>
    <name evidence="8" type="ORF">SAMN05421774_11815</name>
</gene>
<feature type="coiled-coil region" evidence="6">
    <location>
        <begin position="190"/>
        <end position="217"/>
    </location>
</feature>
<evidence type="ECO:0000256" key="4">
    <source>
        <dbReference type="ARBA" id="ARBA00023054"/>
    </source>
</evidence>
<dbReference type="AlphaFoldDB" id="A0A1N7QPJ9"/>
<dbReference type="PANTHER" id="PTHR30563:SF0">
    <property type="entry name" value="DNA RECOMBINATION PROTEIN RMUC"/>
    <property type="match status" value="1"/>
</dbReference>
<dbReference type="RefSeq" id="WP_229740561.1">
    <property type="nucleotide sequence ID" value="NZ_BMEH01000017.1"/>
</dbReference>
<proteinExistence type="inferred from homology"/>
<dbReference type="Proteomes" id="UP000186141">
    <property type="component" value="Unassembled WGS sequence"/>
</dbReference>
<feature type="transmembrane region" description="Helical" evidence="7">
    <location>
        <begin position="20"/>
        <end position="39"/>
    </location>
</feature>
<reference evidence="8 9" key="1">
    <citation type="submission" date="2017-01" db="EMBL/GenBank/DDBJ databases">
        <authorList>
            <person name="Mah S.A."/>
            <person name="Swanson W.J."/>
            <person name="Moy G.W."/>
            <person name="Vacquier V.D."/>
        </authorList>
    </citation>
    <scope>NUCLEOTIDE SEQUENCE [LARGE SCALE GENOMIC DNA]</scope>
    <source>
        <strain evidence="8 9">DSM 26375</strain>
    </source>
</reference>
<keyword evidence="7" id="KW-1133">Transmembrane helix</keyword>
<evidence type="ECO:0000256" key="7">
    <source>
        <dbReference type="SAM" id="Phobius"/>
    </source>
</evidence>
<keyword evidence="4 6" id="KW-0175">Coiled coil</keyword>
<evidence type="ECO:0000256" key="6">
    <source>
        <dbReference type="SAM" id="Coils"/>
    </source>
</evidence>
<dbReference type="PANTHER" id="PTHR30563">
    <property type="entry name" value="DNA RECOMBINATION PROTEIN RMUC"/>
    <property type="match status" value="1"/>
</dbReference>
<evidence type="ECO:0000256" key="5">
    <source>
        <dbReference type="ARBA" id="ARBA00023172"/>
    </source>
</evidence>
<protein>
    <recommendedName>
        <fullName evidence="3">DNA recombination protein RmuC homolog</fullName>
    </recommendedName>
</protein>
<dbReference type="GO" id="GO:0006310">
    <property type="term" value="P:DNA recombination"/>
    <property type="evidence" value="ECO:0007669"/>
    <property type="project" value="UniProtKB-KW"/>
</dbReference>
<evidence type="ECO:0000256" key="3">
    <source>
        <dbReference type="ARBA" id="ARBA00021840"/>
    </source>
</evidence>
<evidence type="ECO:0000313" key="9">
    <source>
        <dbReference type="Proteomes" id="UP000186141"/>
    </source>
</evidence>
<keyword evidence="9" id="KW-1185">Reference proteome</keyword>
<dbReference type="EMBL" id="FTOT01000018">
    <property type="protein sequence ID" value="SIT24699.1"/>
    <property type="molecule type" value="Genomic_DNA"/>
</dbReference>
<comment type="function">
    <text evidence="1">Involved in DNA recombination.</text>
</comment>
<feature type="coiled-coil region" evidence="6">
    <location>
        <begin position="288"/>
        <end position="315"/>
    </location>
</feature>
<organism evidence="8 9">
    <name type="scientific">Gemmobacter megaterium</name>
    <dbReference type="NCBI Taxonomy" id="1086013"/>
    <lineage>
        <taxon>Bacteria</taxon>
        <taxon>Pseudomonadati</taxon>
        <taxon>Pseudomonadota</taxon>
        <taxon>Alphaproteobacteria</taxon>
        <taxon>Rhodobacterales</taxon>
        <taxon>Paracoccaceae</taxon>
        <taxon>Gemmobacter</taxon>
    </lineage>
</organism>
<name>A0A1N7QPJ9_9RHOB</name>
<keyword evidence="7" id="KW-0812">Transmembrane</keyword>
<dbReference type="Pfam" id="PF02646">
    <property type="entry name" value="RmuC"/>
    <property type="match status" value="1"/>
</dbReference>
<sequence>MDTDSPQNFLAWLAAQNPVELAMVGVGLLVLVLLLFVLLRMRSTGNAGELARLSTSLAAKEARLTEVASRADRAEALVSERKAETDRLSTEVSTLRARIETDQAQMRELGSLISGLQARQQADTALIAERDATIGRLTSDIATFQTRIEVEHQRQKELSADVARMTTQTQADAQAIAERRADGQKAAEVIIELRKRVEAEQQAQQVLKARISALETQIEAERVAADDKIALLTKIRDDMQERFRQLADEALKTQGEAFSKANVERLEATLTPLKEHVGHFEKELREVHQETVKDRERLKTEIAQLTRRSEAISQEALALTRALKGDHQQQGAWGEMILESILERSGLRQGEEYLTQAHRTGSDGERLRPDVVVMIPGGKSLVIDSKVSLNDYAAAVNAEDEAEAILSRKRHVAAMRAHINGLSAKSYQLAEGQSVDYVIMFVPIEGALSEALREDGKLTEYALERHITIATPTTLMMAMRTVSHVWAVERRNQNAENIAKRAGLLYDKVTSFVTNMEKVGKGIETAQGAYESAIGQLSRGRGNVLSQVEALKSLGARATKSISLEFEGKAEALALSVDLETVDTEPAE</sequence>
<accession>A0A1N7QPJ9</accession>
<evidence type="ECO:0000256" key="2">
    <source>
        <dbReference type="ARBA" id="ARBA00009840"/>
    </source>
</evidence>
<evidence type="ECO:0000313" key="8">
    <source>
        <dbReference type="EMBL" id="SIT24699.1"/>
    </source>
</evidence>
<keyword evidence="5" id="KW-0233">DNA recombination</keyword>
<keyword evidence="7" id="KW-0472">Membrane</keyword>
<evidence type="ECO:0000256" key="1">
    <source>
        <dbReference type="ARBA" id="ARBA00003416"/>
    </source>
</evidence>